<feature type="compositionally biased region" description="Basic and acidic residues" evidence="1">
    <location>
        <begin position="526"/>
        <end position="543"/>
    </location>
</feature>
<evidence type="ECO:0008006" key="4">
    <source>
        <dbReference type="Google" id="ProtNLM"/>
    </source>
</evidence>
<sequence length="628" mass="71414">MEVDFDHDVARLMRGPLSVTGKGQLGIPKSPRRSLLLDTVMQGRPRASSCRLLQLPAEILADIVDRLIDDKPSLASLALVNSDCQQLARCCQFAEVHFDYSPQAQLLFRTLAENRSAQSEKPSIGACIRKITYASDPQQVAQFHRKLYKSVWGNKVGSTTDDERDALRKDASLHYELVRTYSLLAMSAMPNLEVLIWKDRYALDKSFFAGITLCRAHHIELNRPSLNHPFSLTPPLTASTWPIRSLNLNIDLGIEARDDLYEGAATHPLTTFFSSLFRLCSPTLESLSWYYLELLGDDRIPLSIGETAISFPQLKHLQLQQLKLDSVAIFSFMTAPLKTLELSKPILAHATILDCATFRDLESFIIPHLPQEAQACDRIAKFLAKHYMINRLYIREMYTSFGDKVHIDRCIIPILDSLDFSNLRSLSLAWGGGSLETTRNIEISEASLGVIGRITSLEQLSLCAGFRAGWRHQWLVDHDKLRYHLGGLKGLKKLALVRDTYPIPIGVDAERYYEIRFAGVEEEQDAEARPDIDKEQETERVVGEDQDMNEPPSEIWEKAHRNRMLEQAEKYAAILPQLEWIFCGQRPMGFRKTLDGHRQLLRAVPLTIGRDECRTYRESIFRGSCQDW</sequence>
<accession>A0A9P5AAZ0</accession>
<gene>
    <name evidence="2" type="ORF">FBEOM_10629</name>
</gene>
<dbReference type="SUPFAM" id="SSF52047">
    <property type="entry name" value="RNI-like"/>
    <property type="match status" value="1"/>
</dbReference>
<comment type="caution">
    <text evidence="2">The sequence shown here is derived from an EMBL/GenBank/DDBJ whole genome shotgun (WGS) entry which is preliminary data.</text>
</comment>
<proteinExistence type="predicted"/>
<evidence type="ECO:0000313" key="3">
    <source>
        <dbReference type="Proteomes" id="UP000730481"/>
    </source>
</evidence>
<reference evidence="2" key="1">
    <citation type="journal article" date="2017" name="Mycologia">
        <title>Fusarium algeriense, sp. nov., a novel toxigenic crown rot pathogen of durum wheat from Algeria is nested in the Fusarium burgessii species complex.</title>
        <authorList>
            <person name="Laraba I."/>
            <person name="Keddad A."/>
            <person name="Boureghda H."/>
            <person name="Abdallah N."/>
            <person name="Vaughan M.M."/>
            <person name="Proctor R.H."/>
            <person name="Busman M."/>
            <person name="O'Donnell K."/>
        </authorList>
    </citation>
    <scope>NUCLEOTIDE SEQUENCE</scope>
    <source>
        <strain evidence="2">NRRL 25174</strain>
    </source>
</reference>
<feature type="region of interest" description="Disordered" evidence="1">
    <location>
        <begin position="524"/>
        <end position="551"/>
    </location>
</feature>
<dbReference type="Proteomes" id="UP000730481">
    <property type="component" value="Unassembled WGS sequence"/>
</dbReference>
<name>A0A9P5AAZ0_9HYPO</name>
<protein>
    <recommendedName>
        <fullName evidence="4">F-box domain-containing protein</fullName>
    </recommendedName>
</protein>
<dbReference type="OrthoDB" id="3257981at2759"/>
<evidence type="ECO:0000256" key="1">
    <source>
        <dbReference type="SAM" id="MobiDB-lite"/>
    </source>
</evidence>
<reference evidence="2" key="2">
    <citation type="submission" date="2020-02" db="EMBL/GenBank/DDBJ databases">
        <title>Identification and distribution of gene clusters putatively required for synthesis of sphingolipid metabolism inhibitors in phylogenetically diverse species of the filamentous fungus Fusarium.</title>
        <authorList>
            <person name="Kim H.-S."/>
            <person name="Busman M."/>
            <person name="Brown D.W."/>
            <person name="Divon H."/>
            <person name="Uhlig S."/>
            <person name="Proctor R.H."/>
        </authorList>
    </citation>
    <scope>NUCLEOTIDE SEQUENCE</scope>
    <source>
        <strain evidence="2">NRRL 25174</strain>
    </source>
</reference>
<evidence type="ECO:0000313" key="2">
    <source>
        <dbReference type="EMBL" id="KAF4335520.1"/>
    </source>
</evidence>
<keyword evidence="3" id="KW-1185">Reference proteome</keyword>
<dbReference type="AlphaFoldDB" id="A0A9P5AAZ0"/>
<organism evidence="2 3">
    <name type="scientific">Fusarium beomiforme</name>
    <dbReference type="NCBI Taxonomy" id="44412"/>
    <lineage>
        <taxon>Eukaryota</taxon>
        <taxon>Fungi</taxon>
        <taxon>Dikarya</taxon>
        <taxon>Ascomycota</taxon>
        <taxon>Pezizomycotina</taxon>
        <taxon>Sordariomycetes</taxon>
        <taxon>Hypocreomycetidae</taxon>
        <taxon>Hypocreales</taxon>
        <taxon>Nectriaceae</taxon>
        <taxon>Fusarium</taxon>
        <taxon>Fusarium burgessii species complex</taxon>
    </lineage>
</organism>
<dbReference type="EMBL" id="PVQB02000554">
    <property type="protein sequence ID" value="KAF4335520.1"/>
    <property type="molecule type" value="Genomic_DNA"/>
</dbReference>